<feature type="compositionally biased region" description="Basic and acidic residues" evidence="6">
    <location>
        <begin position="29"/>
        <end position="53"/>
    </location>
</feature>
<sequence>MNQRRAFSSKDDSGATSSNGAANRHKHDHEHDHHEEHEHKHSLLGGHNHDHSHAPDAEKIMEALKGGGDKGSRITLIGLYANVGLTGAKGLAGWYLHSASLLADAGHSLSDLLGDFVTLFCWQLSRRPRSNKYPYGFGKFETMGTTAVSLLLVGGALGIGFHSYHLLMEALYPMIQTMPSGALQETLQSAAQATGSIAAQVGGGHSHSHGGDLQALDPNAAWFALISVLAKEYLYRITKKVADEERSSVLRANAIHHRSDAWSSLVALFAILGSWAVPGLPLDPIGGLLVSFVIFGQGLGLLRGAFRQLTDAGVSDSTRLALAQQLKPLYEDPSLRIPNLLSVQDLRAARSGALMFVDLVVVVPNQATMLEAYIVQQEIRKHLKAFKKEISEVRINLVPESEASVVEEENK</sequence>
<evidence type="ECO:0000313" key="10">
    <source>
        <dbReference type="Proteomes" id="UP000054279"/>
    </source>
</evidence>
<keyword evidence="5 7" id="KW-0472">Membrane</keyword>
<dbReference type="InterPro" id="IPR050291">
    <property type="entry name" value="CDF_Transporter"/>
</dbReference>
<proteinExistence type="predicted"/>
<feature type="region of interest" description="Disordered" evidence="6">
    <location>
        <begin position="1"/>
        <end position="53"/>
    </location>
</feature>
<dbReference type="InterPro" id="IPR027469">
    <property type="entry name" value="Cation_efflux_TMD_sf"/>
</dbReference>
<keyword evidence="10" id="KW-1185">Reference proteome</keyword>
<dbReference type="EMBL" id="KN837100">
    <property type="protein sequence ID" value="KIJ47858.1"/>
    <property type="molecule type" value="Genomic_DNA"/>
</dbReference>
<dbReference type="SUPFAM" id="SSF161111">
    <property type="entry name" value="Cation efflux protein transmembrane domain-like"/>
    <property type="match status" value="1"/>
</dbReference>
<dbReference type="Gene3D" id="1.20.1510.10">
    <property type="entry name" value="Cation efflux protein transmembrane domain"/>
    <property type="match status" value="1"/>
</dbReference>
<dbReference type="HOGENOM" id="CLU_013430_12_0_1"/>
<evidence type="ECO:0000256" key="1">
    <source>
        <dbReference type="ARBA" id="ARBA00004141"/>
    </source>
</evidence>
<organism evidence="9 10">
    <name type="scientific">Sphaerobolus stellatus (strain SS14)</name>
    <dbReference type="NCBI Taxonomy" id="990650"/>
    <lineage>
        <taxon>Eukaryota</taxon>
        <taxon>Fungi</taxon>
        <taxon>Dikarya</taxon>
        <taxon>Basidiomycota</taxon>
        <taxon>Agaricomycotina</taxon>
        <taxon>Agaricomycetes</taxon>
        <taxon>Phallomycetidae</taxon>
        <taxon>Geastrales</taxon>
        <taxon>Sphaerobolaceae</taxon>
        <taxon>Sphaerobolus</taxon>
    </lineage>
</organism>
<evidence type="ECO:0000313" key="9">
    <source>
        <dbReference type="EMBL" id="KIJ47858.1"/>
    </source>
</evidence>
<dbReference type="NCBIfam" id="TIGR01297">
    <property type="entry name" value="CDF"/>
    <property type="match status" value="1"/>
</dbReference>
<feature type="domain" description="Cation efflux protein transmembrane" evidence="8">
    <location>
        <begin position="220"/>
        <end position="309"/>
    </location>
</feature>
<feature type="transmembrane region" description="Helical" evidence="7">
    <location>
        <begin position="146"/>
        <end position="164"/>
    </location>
</feature>
<evidence type="ECO:0000256" key="5">
    <source>
        <dbReference type="ARBA" id="ARBA00023136"/>
    </source>
</evidence>
<keyword evidence="3 7" id="KW-0812">Transmembrane</keyword>
<dbReference type="Proteomes" id="UP000054279">
    <property type="component" value="Unassembled WGS sequence"/>
</dbReference>
<dbReference type="InterPro" id="IPR002524">
    <property type="entry name" value="Cation_efflux"/>
</dbReference>
<evidence type="ECO:0000259" key="8">
    <source>
        <dbReference type="Pfam" id="PF01545"/>
    </source>
</evidence>
<name>A0A0C9UW12_SPHS4</name>
<dbReference type="InterPro" id="IPR058533">
    <property type="entry name" value="Cation_efflux_TM"/>
</dbReference>
<dbReference type="InterPro" id="IPR036837">
    <property type="entry name" value="Cation_efflux_CTD_sf"/>
</dbReference>
<dbReference type="GO" id="GO:0008324">
    <property type="term" value="F:monoatomic cation transmembrane transporter activity"/>
    <property type="evidence" value="ECO:0007669"/>
    <property type="project" value="InterPro"/>
</dbReference>
<dbReference type="GO" id="GO:0098771">
    <property type="term" value="P:inorganic ion homeostasis"/>
    <property type="evidence" value="ECO:0007669"/>
    <property type="project" value="UniProtKB-ARBA"/>
</dbReference>
<evidence type="ECO:0000256" key="3">
    <source>
        <dbReference type="ARBA" id="ARBA00022692"/>
    </source>
</evidence>
<evidence type="ECO:0000256" key="6">
    <source>
        <dbReference type="SAM" id="MobiDB-lite"/>
    </source>
</evidence>
<evidence type="ECO:0000256" key="4">
    <source>
        <dbReference type="ARBA" id="ARBA00022989"/>
    </source>
</evidence>
<dbReference type="Gene3D" id="3.30.70.1350">
    <property type="entry name" value="Cation efflux protein, cytoplasmic domain"/>
    <property type="match status" value="1"/>
</dbReference>
<evidence type="ECO:0000256" key="7">
    <source>
        <dbReference type="SAM" id="Phobius"/>
    </source>
</evidence>
<keyword evidence="2" id="KW-0813">Transport</keyword>
<dbReference type="GO" id="GO:0030003">
    <property type="term" value="P:intracellular monoatomic cation homeostasis"/>
    <property type="evidence" value="ECO:0007669"/>
    <property type="project" value="UniProtKB-ARBA"/>
</dbReference>
<reference evidence="9 10" key="1">
    <citation type="submission" date="2014-06" db="EMBL/GenBank/DDBJ databases">
        <title>Evolutionary Origins and Diversification of the Mycorrhizal Mutualists.</title>
        <authorList>
            <consortium name="DOE Joint Genome Institute"/>
            <consortium name="Mycorrhizal Genomics Consortium"/>
            <person name="Kohler A."/>
            <person name="Kuo A."/>
            <person name="Nagy L.G."/>
            <person name="Floudas D."/>
            <person name="Copeland A."/>
            <person name="Barry K.W."/>
            <person name="Cichocki N."/>
            <person name="Veneault-Fourrey C."/>
            <person name="LaButti K."/>
            <person name="Lindquist E.A."/>
            <person name="Lipzen A."/>
            <person name="Lundell T."/>
            <person name="Morin E."/>
            <person name="Murat C."/>
            <person name="Riley R."/>
            <person name="Ohm R."/>
            <person name="Sun H."/>
            <person name="Tunlid A."/>
            <person name="Henrissat B."/>
            <person name="Grigoriev I.V."/>
            <person name="Hibbett D.S."/>
            <person name="Martin F."/>
        </authorList>
    </citation>
    <scope>NUCLEOTIDE SEQUENCE [LARGE SCALE GENOMIC DNA]</scope>
    <source>
        <strain evidence="9 10">SS14</strain>
    </source>
</reference>
<dbReference type="AlphaFoldDB" id="A0A0C9UW12"/>
<dbReference type="PANTHER" id="PTHR43840">
    <property type="entry name" value="MITOCHONDRIAL METAL TRANSPORTER 1-RELATED"/>
    <property type="match status" value="1"/>
</dbReference>
<feature type="transmembrane region" description="Helical" evidence="7">
    <location>
        <begin position="74"/>
        <end position="96"/>
    </location>
</feature>
<dbReference type="Pfam" id="PF01545">
    <property type="entry name" value="Cation_efflux"/>
    <property type="match status" value="2"/>
</dbReference>
<feature type="transmembrane region" description="Helical" evidence="7">
    <location>
        <begin position="284"/>
        <end position="302"/>
    </location>
</feature>
<dbReference type="OrthoDB" id="435980at2759"/>
<comment type="subcellular location">
    <subcellularLocation>
        <location evidence="1">Membrane</location>
        <topology evidence="1">Multi-pass membrane protein</topology>
    </subcellularLocation>
</comment>
<keyword evidence="4 7" id="KW-1133">Transmembrane helix</keyword>
<feature type="transmembrane region" description="Helical" evidence="7">
    <location>
        <begin position="259"/>
        <end position="278"/>
    </location>
</feature>
<gene>
    <name evidence="9" type="ORF">M422DRAFT_163449</name>
</gene>
<feature type="domain" description="Cation efflux protein transmembrane" evidence="8">
    <location>
        <begin position="76"/>
        <end position="169"/>
    </location>
</feature>
<evidence type="ECO:0000256" key="2">
    <source>
        <dbReference type="ARBA" id="ARBA00022448"/>
    </source>
</evidence>
<accession>A0A0C9UW12</accession>
<protein>
    <recommendedName>
        <fullName evidence="8">Cation efflux protein transmembrane domain-containing protein</fullName>
    </recommendedName>
</protein>
<dbReference type="GO" id="GO:0016020">
    <property type="term" value="C:membrane"/>
    <property type="evidence" value="ECO:0007669"/>
    <property type="project" value="UniProtKB-SubCell"/>
</dbReference>
<dbReference type="SUPFAM" id="SSF160240">
    <property type="entry name" value="Cation efflux protein cytoplasmic domain-like"/>
    <property type="match status" value="1"/>
</dbReference>
<dbReference type="PANTHER" id="PTHR43840:SF15">
    <property type="entry name" value="MITOCHONDRIAL METAL TRANSPORTER 1-RELATED"/>
    <property type="match status" value="1"/>
</dbReference>